<organism evidence="1 2">
    <name type="scientific">Grimontia celer</name>
    <dbReference type="NCBI Taxonomy" id="1796497"/>
    <lineage>
        <taxon>Bacteria</taxon>
        <taxon>Pseudomonadati</taxon>
        <taxon>Pseudomonadota</taxon>
        <taxon>Gammaproteobacteria</taxon>
        <taxon>Vibrionales</taxon>
        <taxon>Vibrionaceae</taxon>
        <taxon>Grimontia</taxon>
    </lineage>
</organism>
<dbReference type="AlphaFoldDB" id="A0A128F2J7"/>
<evidence type="ECO:0000313" key="1">
    <source>
        <dbReference type="EMBL" id="CZF80624.1"/>
    </source>
</evidence>
<dbReference type="RefSeq" id="WP_231870080.1">
    <property type="nucleotide sequence ID" value="NZ_FIZX01000002.1"/>
</dbReference>
<dbReference type="STRING" id="1796497.GCE9029_02105"/>
<dbReference type="EMBL" id="FIZX01000002">
    <property type="protein sequence ID" value="CZF80624.1"/>
    <property type="molecule type" value="Genomic_DNA"/>
</dbReference>
<dbReference type="InterPro" id="IPR005297">
    <property type="entry name" value="Lipoprotein_repeat"/>
</dbReference>
<gene>
    <name evidence="1" type="ORF">GCE9029_02105</name>
</gene>
<sequence>MTSEIEHVQVIWVYNFDNDEKGISNCYGDCAAYWPPALVDTQNMASLTLSGDFGVTERKDGNVQWTYKGMPLYRWIKDTAPGQTTGDGVKDIWHMVPL</sequence>
<evidence type="ECO:0000313" key="2">
    <source>
        <dbReference type="Proteomes" id="UP000071641"/>
    </source>
</evidence>
<dbReference type="PANTHER" id="PTHR39335:SF1">
    <property type="entry name" value="BLL4220 PROTEIN"/>
    <property type="match status" value="1"/>
</dbReference>
<dbReference type="Proteomes" id="UP000071641">
    <property type="component" value="Unassembled WGS sequence"/>
</dbReference>
<keyword evidence="2" id="KW-1185">Reference proteome</keyword>
<proteinExistence type="predicted"/>
<name>A0A128F2J7_9GAMM</name>
<reference evidence="2" key="1">
    <citation type="submission" date="2016-02" db="EMBL/GenBank/DDBJ databases">
        <authorList>
            <person name="Rodrigo-Torres Lidia"/>
            <person name="Arahal R.David."/>
        </authorList>
    </citation>
    <scope>NUCLEOTIDE SEQUENCE [LARGE SCALE GENOMIC DNA]</scope>
    <source>
        <strain evidence="2">CECT 9029</strain>
    </source>
</reference>
<dbReference type="Pfam" id="PF03640">
    <property type="entry name" value="Lipoprotein_15"/>
    <property type="match status" value="1"/>
</dbReference>
<dbReference type="PANTHER" id="PTHR39335">
    <property type="entry name" value="BLL4220 PROTEIN"/>
    <property type="match status" value="1"/>
</dbReference>
<dbReference type="GO" id="GO:0043448">
    <property type="term" value="P:alkane catabolic process"/>
    <property type="evidence" value="ECO:0007669"/>
    <property type="project" value="TreeGrafter"/>
</dbReference>
<protein>
    <submittedName>
        <fullName evidence="1">Uncharacterized protein</fullName>
    </submittedName>
</protein>
<accession>A0A128F2J7</accession>